<dbReference type="EMBL" id="OV651823">
    <property type="protein sequence ID" value="CAH1101708.1"/>
    <property type="molecule type" value="Genomic_DNA"/>
</dbReference>
<keyword evidence="1" id="KW-0732">Signal</keyword>
<proteinExistence type="predicted"/>
<dbReference type="Proteomes" id="UP001153636">
    <property type="component" value="Chromosome 11"/>
</dbReference>
<evidence type="ECO:0000313" key="2">
    <source>
        <dbReference type="EMBL" id="CAH1101708.1"/>
    </source>
</evidence>
<feature type="chain" id="PRO_5040154271" evidence="1">
    <location>
        <begin position="19"/>
        <end position="130"/>
    </location>
</feature>
<protein>
    <submittedName>
        <fullName evidence="2">Uncharacterized protein</fullName>
    </submittedName>
</protein>
<reference evidence="2" key="1">
    <citation type="submission" date="2022-01" db="EMBL/GenBank/DDBJ databases">
        <authorList>
            <person name="King R."/>
        </authorList>
    </citation>
    <scope>NUCLEOTIDE SEQUENCE</scope>
</reference>
<accession>A0A9P0CJE5</accession>
<evidence type="ECO:0000256" key="1">
    <source>
        <dbReference type="SAM" id="SignalP"/>
    </source>
</evidence>
<gene>
    <name evidence="2" type="ORF">PSYICH_LOCUS2928</name>
</gene>
<feature type="signal peptide" evidence="1">
    <location>
        <begin position="1"/>
        <end position="18"/>
    </location>
</feature>
<evidence type="ECO:0000313" key="3">
    <source>
        <dbReference type="Proteomes" id="UP001153636"/>
    </source>
</evidence>
<organism evidence="2 3">
    <name type="scientific">Psylliodes chrysocephalus</name>
    <dbReference type="NCBI Taxonomy" id="3402493"/>
    <lineage>
        <taxon>Eukaryota</taxon>
        <taxon>Metazoa</taxon>
        <taxon>Ecdysozoa</taxon>
        <taxon>Arthropoda</taxon>
        <taxon>Hexapoda</taxon>
        <taxon>Insecta</taxon>
        <taxon>Pterygota</taxon>
        <taxon>Neoptera</taxon>
        <taxon>Endopterygota</taxon>
        <taxon>Coleoptera</taxon>
        <taxon>Polyphaga</taxon>
        <taxon>Cucujiformia</taxon>
        <taxon>Chrysomeloidea</taxon>
        <taxon>Chrysomelidae</taxon>
        <taxon>Galerucinae</taxon>
        <taxon>Alticini</taxon>
        <taxon>Psylliodes</taxon>
    </lineage>
</organism>
<dbReference type="OrthoDB" id="6736754at2759"/>
<keyword evidence="3" id="KW-1185">Reference proteome</keyword>
<name>A0A9P0CJE5_9CUCU</name>
<dbReference type="AlphaFoldDB" id="A0A9P0CJE5"/>
<sequence>MNCLAFVAFFAALAATYAAPSGTIVQGPAVVSTYGAAYPGYSAYSHPVVSAYSAYSSPVVSSYSHPVVSAYSAPVVSAYSHPVVSAYSSPVVAGGLVGHNSVDTVIAGPSGTIATSRHVPSLVGAHGLYY</sequence>